<dbReference type="Proteomes" id="UP000079169">
    <property type="component" value="Unplaced"/>
</dbReference>
<dbReference type="PANTHER" id="PTHR14200:SF11">
    <property type="entry name" value="CYTOCHROME C OXIDASE SUBUNIT 5A, MITOCHONDRIAL"/>
    <property type="match status" value="1"/>
</dbReference>
<protein>
    <recommendedName>
        <fullName evidence="4 13">Cytochrome c oxidase subunit 5A, mitochondrial</fullName>
    </recommendedName>
    <alternativeName>
        <fullName evidence="12 13">Cytochrome c oxidase polypeptide Va</fullName>
    </alternativeName>
</protein>
<dbReference type="GeneID" id="103506449"/>
<evidence type="ECO:0000313" key="15">
    <source>
        <dbReference type="RefSeq" id="XP_008469061.1"/>
    </source>
</evidence>
<dbReference type="PANTHER" id="PTHR14200">
    <property type="entry name" value="CYTOCHROME C OXIDASE POLYPEPTIDE"/>
    <property type="match status" value="1"/>
</dbReference>
<dbReference type="InterPro" id="IPR003204">
    <property type="entry name" value="Cyt_c_oxidase_su5A/6"/>
</dbReference>
<comment type="subunit">
    <text evidence="13">Component of the cytochrome c oxidase (complex IV, CIV), a multisubunit enzyme composed of a catalytic core of 3 subunits and several supernumerary subunits. The complex exists as a monomer or a dimer and forms supercomplexes (SCs) in the inner mitochondrial membrane with ubiquinol-cytochrome c oxidoreductase (cytochrome b-c1 complex, complex III, CIII).</text>
</comment>
<sequence length="154" mass="18118">MFRSILNTVRKLIFSIETNKVFQRRPFCVSTVLNSHHDESEEDLINRYKNYLNRECIDHWEIRKAMNDLAQDDGVPDPVIIIAALKAARRLNDYALTIRLLEMVQEKCGKKKKVIWPYILGEIRPTLTELGIETPEDLGYDKPELWCKSTDEFY</sequence>
<dbReference type="OMA" id="CFAYDIV"/>
<keyword evidence="7 13" id="KW-0999">Mitochondrion inner membrane</keyword>
<dbReference type="GO" id="GO:0006123">
    <property type="term" value="P:mitochondrial electron transport, cytochrome c to oxygen"/>
    <property type="evidence" value="ECO:0007669"/>
    <property type="project" value="UniProtKB-UniRule"/>
</dbReference>
<evidence type="ECO:0000256" key="8">
    <source>
        <dbReference type="ARBA" id="ARBA00022946"/>
    </source>
</evidence>
<evidence type="ECO:0000256" key="2">
    <source>
        <dbReference type="ARBA" id="ARBA00004673"/>
    </source>
</evidence>
<keyword evidence="10 13" id="KW-0496">Mitochondrion</keyword>
<dbReference type="PaxDb" id="121845-A0A1S3CWA8"/>
<dbReference type="GO" id="GO:0045277">
    <property type="term" value="C:respiratory chain complex IV"/>
    <property type="evidence" value="ECO:0007669"/>
    <property type="project" value="UniProtKB-UniRule"/>
</dbReference>
<dbReference type="KEGG" id="dci:103506449"/>
<dbReference type="AlphaFoldDB" id="A0A1S3CWA8"/>
<evidence type="ECO:0000313" key="14">
    <source>
        <dbReference type="Proteomes" id="UP000079169"/>
    </source>
</evidence>
<dbReference type="STRING" id="121845.A0A1S3CWA8"/>
<reference evidence="15" key="1">
    <citation type="submission" date="2025-08" db="UniProtKB">
        <authorList>
            <consortium name="RefSeq"/>
        </authorList>
    </citation>
    <scope>IDENTIFICATION</scope>
</reference>
<evidence type="ECO:0000256" key="9">
    <source>
        <dbReference type="ARBA" id="ARBA00023004"/>
    </source>
</evidence>
<keyword evidence="5 13" id="KW-0349">Heme</keyword>
<comment type="similarity">
    <text evidence="3 13">Belongs to the cytochrome c oxidase subunit 5A family.</text>
</comment>
<comment type="subcellular location">
    <subcellularLocation>
        <location evidence="1 13">Mitochondrion inner membrane</location>
        <topology evidence="1 13">Peripheral membrane protein</topology>
        <orientation evidence="1 13">Matrix side</orientation>
    </subcellularLocation>
</comment>
<comment type="function">
    <text evidence="13">Component of the cytochrome c oxidase, the last enzyme in the mitochondrial electron transport chain which drives oxidative phosphorylation. The respiratory chain contains 3 multisubunit complexes succinate dehydrogenase (complex II, CII), ubiquinol-cytochrome c oxidoreductase (cytochrome b-c1 complex, complex III, CIII) and cytochrome c oxidase (complex IV, CIV), that cooperate to transfer electrons derived from NADH and succinate to molecular oxygen, creating an electrochemical gradient over the inner membrane that drives transmembrane transport and the ATP synthase. Cytochrome c oxidase is the component of the respiratory chain that catalyzes the reduction of oxygen to water. Electrons originating from reduced cytochrome c in the intermembrane space (IMS) are transferred via the dinuclear copper A center (CU(A)) of subunit 2 and heme A of subunit 1 to the active site in subunit 1, a binuclear center (BNC) formed by heme A3 and copper B (CU(B)). The BNC reduces molecular oxygen to 2 water molecules using 4 electrons from cytochrome c in the IMS and 4 protons from the mitochondrial matrix.</text>
</comment>
<dbReference type="GO" id="GO:0046872">
    <property type="term" value="F:metal ion binding"/>
    <property type="evidence" value="ECO:0007669"/>
    <property type="project" value="UniProtKB-UniRule"/>
</dbReference>
<proteinExistence type="inferred from homology"/>
<dbReference type="GO" id="GO:0005743">
    <property type="term" value="C:mitochondrial inner membrane"/>
    <property type="evidence" value="ECO:0007669"/>
    <property type="project" value="UniProtKB-SubCell"/>
</dbReference>
<evidence type="ECO:0000256" key="6">
    <source>
        <dbReference type="ARBA" id="ARBA00022723"/>
    </source>
</evidence>
<keyword evidence="11 13" id="KW-0472">Membrane</keyword>
<dbReference type="Gene3D" id="1.25.40.40">
    <property type="entry name" value="Cytochrome c oxidase, subunit Va/VI"/>
    <property type="match status" value="1"/>
</dbReference>
<dbReference type="UniPathway" id="UPA00705"/>
<name>A0A1S3CWA8_DIACI</name>
<evidence type="ECO:0000256" key="12">
    <source>
        <dbReference type="ARBA" id="ARBA00031049"/>
    </source>
</evidence>
<keyword evidence="9 13" id="KW-0408">Iron</keyword>
<evidence type="ECO:0000256" key="1">
    <source>
        <dbReference type="ARBA" id="ARBA00004443"/>
    </source>
</evidence>
<comment type="pathway">
    <text evidence="2 13">Energy metabolism; oxidative phosphorylation.</text>
</comment>
<keyword evidence="14" id="KW-1185">Reference proteome</keyword>
<evidence type="ECO:0000256" key="5">
    <source>
        <dbReference type="ARBA" id="ARBA00022617"/>
    </source>
</evidence>
<dbReference type="CDD" id="cd00923">
    <property type="entry name" value="Cyt_c_Oxidase_Va"/>
    <property type="match status" value="1"/>
</dbReference>
<dbReference type="RefSeq" id="XP_008469061.1">
    <property type="nucleotide sequence ID" value="XM_008470839.3"/>
</dbReference>
<evidence type="ECO:0000256" key="4">
    <source>
        <dbReference type="ARBA" id="ARBA00021968"/>
    </source>
</evidence>
<evidence type="ECO:0000256" key="7">
    <source>
        <dbReference type="ARBA" id="ARBA00022792"/>
    </source>
</evidence>
<dbReference type="InterPro" id="IPR036545">
    <property type="entry name" value="Cyt_c_oxidase_su5A/6_sf"/>
</dbReference>
<evidence type="ECO:0000256" key="3">
    <source>
        <dbReference type="ARBA" id="ARBA00007972"/>
    </source>
</evidence>
<dbReference type="SUPFAM" id="SSF48479">
    <property type="entry name" value="Cytochrome c oxidase subunit E"/>
    <property type="match status" value="1"/>
</dbReference>
<evidence type="ECO:0000256" key="13">
    <source>
        <dbReference type="RuleBase" id="RU368103"/>
    </source>
</evidence>
<accession>A0A1S3CWA8</accession>
<organism evidence="14 15">
    <name type="scientific">Diaphorina citri</name>
    <name type="common">Asian citrus psyllid</name>
    <dbReference type="NCBI Taxonomy" id="121845"/>
    <lineage>
        <taxon>Eukaryota</taxon>
        <taxon>Metazoa</taxon>
        <taxon>Ecdysozoa</taxon>
        <taxon>Arthropoda</taxon>
        <taxon>Hexapoda</taxon>
        <taxon>Insecta</taxon>
        <taxon>Pterygota</taxon>
        <taxon>Neoptera</taxon>
        <taxon>Paraneoptera</taxon>
        <taxon>Hemiptera</taxon>
        <taxon>Sternorrhyncha</taxon>
        <taxon>Psylloidea</taxon>
        <taxon>Psyllidae</taxon>
        <taxon>Diaphorininae</taxon>
        <taxon>Diaphorina</taxon>
    </lineage>
</organism>
<dbReference type="Pfam" id="PF02284">
    <property type="entry name" value="COX5A"/>
    <property type="match status" value="1"/>
</dbReference>
<gene>
    <name evidence="15" type="primary">LOC103506449</name>
</gene>
<keyword evidence="6 13" id="KW-0479">Metal-binding</keyword>
<evidence type="ECO:0000256" key="11">
    <source>
        <dbReference type="ARBA" id="ARBA00023136"/>
    </source>
</evidence>
<evidence type="ECO:0000256" key="10">
    <source>
        <dbReference type="ARBA" id="ARBA00023128"/>
    </source>
</evidence>
<keyword evidence="8 13" id="KW-0809">Transit peptide</keyword>